<dbReference type="AlphaFoldDB" id="A0AAE1NKU2"/>
<keyword evidence="3" id="KW-1185">Reference proteome</keyword>
<accession>A0AAE1NKU2</accession>
<name>A0AAE1NKU2_9EUCA</name>
<dbReference type="Proteomes" id="UP001292094">
    <property type="component" value="Unassembled WGS sequence"/>
</dbReference>
<proteinExistence type="predicted"/>
<evidence type="ECO:0000256" key="1">
    <source>
        <dbReference type="SAM" id="MobiDB-lite"/>
    </source>
</evidence>
<evidence type="ECO:0000313" key="3">
    <source>
        <dbReference type="Proteomes" id="UP001292094"/>
    </source>
</evidence>
<evidence type="ECO:0000313" key="2">
    <source>
        <dbReference type="EMBL" id="KAK4291025.1"/>
    </source>
</evidence>
<feature type="compositionally biased region" description="Low complexity" evidence="1">
    <location>
        <begin position="84"/>
        <end position="101"/>
    </location>
</feature>
<organism evidence="2 3">
    <name type="scientific">Petrolisthes manimaculis</name>
    <dbReference type="NCBI Taxonomy" id="1843537"/>
    <lineage>
        <taxon>Eukaryota</taxon>
        <taxon>Metazoa</taxon>
        <taxon>Ecdysozoa</taxon>
        <taxon>Arthropoda</taxon>
        <taxon>Crustacea</taxon>
        <taxon>Multicrustacea</taxon>
        <taxon>Malacostraca</taxon>
        <taxon>Eumalacostraca</taxon>
        <taxon>Eucarida</taxon>
        <taxon>Decapoda</taxon>
        <taxon>Pleocyemata</taxon>
        <taxon>Anomura</taxon>
        <taxon>Galatheoidea</taxon>
        <taxon>Porcellanidae</taxon>
        <taxon>Petrolisthes</taxon>
    </lineage>
</organism>
<sequence>MWSQQMSYPGRTIPAISTTKQPCSLDTSLTFLPNSAIQSSLLPYLSSNSSALLFCHPLIHLMTSQPVSHLMTSHPAIQLPHDVSASQPPHDAPSSHPASQP</sequence>
<feature type="region of interest" description="Disordered" evidence="1">
    <location>
        <begin position="72"/>
        <end position="101"/>
    </location>
</feature>
<gene>
    <name evidence="2" type="ORF">Pmani_036123</name>
</gene>
<dbReference type="EMBL" id="JAWZYT010005301">
    <property type="protein sequence ID" value="KAK4291025.1"/>
    <property type="molecule type" value="Genomic_DNA"/>
</dbReference>
<protein>
    <submittedName>
        <fullName evidence="2">Uncharacterized protein</fullName>
    </submittedName>
</protein>
<reference evidence="2" key="1">
    <citation type="submission" date="2023-11" db="EMBL/GenBank/DDBJ databases">
        <title>Genome assemblies of two species of porcelain crab, Petrolisthes cinctipes and Petrolisthes manimaculis (Anomura: Porcellanidae).</title>
        <authorList>
            <person name="Angst P."/>
        </authorList>
    </citation>
    <scope>NUCLEOTIDE SEQUENCE</scope>
    <source>
        <strain evidence="2">PB745_02</strain>
        <tissue evidence="2">Gill</tissue>
    </source>
</reference>
<comment type="caution">
    <text evidence="2">The sequence shown here is derived from an EMBL/GenBank/DDBJ whole genome shotgun (WGS) entry which is preliminary data.</text>
</comment>